<name>A0A1F7F8F1_UNCRA</name>
<dbReference type="SFLD" id="SFLDG01066">
    <property type="entry name" value="organic_radical-activating_enz"/>
    <property type="match status" value="1"/>
</dbReference>
<keyword evidence="4" id="KW-0949">S-adenosyl-L-methionine</keyword>
<evidence type="ECO:0000313" key="11">
    <source>
        <dbReference type="EMBL" id="OGK02940.1"/>
    </source>
</evidence>
<organism evidence="11 12">
    <name type="scientific">Candidatus Raymondbacteria bacterium RIFOXYD12_FULL_49_13</name>
    <dbReference type="NCBI Taxonomy" id="1817890"/>
    <lineage>
        <taxon>Bacteria</taxon>
        <taxon>Raymondiibacteriota</taxon>
    </lineage>
</organism>
<evidence type="ECO:0000256" key="3">
    <source>
        <dbReference type="ARBA" id="ARBA00022485"/>
    </source>
</evidence>
<dbReference type="GO" id="GO:0051539">
    <property type="term" value="F:4 iron, 4 sulfur cluster binding"/>
    <property type="evidence" value="ECO:0007669"/>
    <property type="project" value="UniProtKB-KW"/>
</dbReference>
<keyword evidence="7" id="KW-0408">Iron</keyword>
<evidence type="ECO:0000313" key="12">
    <source>
        <dbReference type="Proteomes" id="UP000179243"/>
    </source>
</evidence>
<dbReference type="CDD" id="cd01335">
    <property type="entry name" value="Radical_SAM"/>
    <property type="match status" value="1"/>
</dbReference>
<proteinExistence type="inferred from homology"/>
<dbReference type="Proteomes" id="UP000179243">
    <property type="component" value="Unassembled WGS sequence"/>
</dbReference>
<dbReference type="Pfam" id="PF00037">
    <property type="entry name" value="Fer4"/>
    <property type="match status" value="1"/>
</dbReference>
<evidence type="ECO:0000256" key="4">
    <source>
        <dbReference type="ARBA" id="ARBA00022691"/>
    </source>
</evidence>
<dbReference type="GO" id="GO:0016491">
    <property type="term" value="F:oxidoreductase activity"/>
    <property type="evidence" value="ECO:0007669"/>
    <property type="project" value="UniProtKB-KW"/>
</dbReference>
<dbReference type="PROSITE" id="PS51379">
    <property type="entry name" value="4FE4S_FER_2"/>
    <property type="match status" value="1"/>
</dbReference>
<dbReference type="Pfam" id="PF04055">
    <property type="entry name" value="Radical_SAM"/>
    <property type="match status" value="1"/>
</dbReference>
<reference evidence="11 12" key="1">
    <citation type="journal article" date="2016" name="Nat. Commun.">
        <title>Thousands of microbial genomes shed light on interconnected biogeochemical processes in an aquifer system.</title>
        <authorList>
            <person name="Anantharaman K."/>
            <person name="Brown C.T."/>
            <person name="Hug L.A."/>
            <person name="Sharon I."/>
            <person name="Castelle C.J."/>
            <person name="Probst A.J."/>
            <person name="Thomas B.C."/>
            <person name="Singh A."/>
            <person name="Wilkins M.J."/>
            <person name="Karaoz U."/>
            <person name="Brodie E.L."/>
            <person name="Williams K.H."/>
            <person name="Hubbard S.S."/>
            <person name="Banfield J.F."/>
        </authorList>
    </citation>
    <scope>NUCLEOTIDE SEQUENCE [LARGE SCALE GENOMIC DNA]</scope>
</reference>
<dbReference type="PROSITE" id="PS01087">
    <property type="entry name" value="RADICAL_ACTIVATING"/>
    <property type="match status" value="1"/>
</dbReference>
<dbReference type="PANTHER" id="PTHR30352">
    <property type="entry name" value="PYRUVATE FORMATE-LYASE-ACTIVATING ENZYME"/>
    <property type="match status" value="1"/>
</dbReference>
<evidence type="ECO:0000256" key="6">
    <source>
        <dbReference type="ARBA" id="ARBA00023002"/>
    </source>
</evidence>
<dbReference type="InterPro" id="IPR034457">
    <property type="entry name" value="Organic_radical-activating"/>
</dbReference>
<dbReference type="InterPro" id="IPR012839">
    <property type="entry name" value="Organic_radical_activase"/>
</dbReference>
<dbReference type="SUPFAM" id="SSF54862">
    <property type="entry name" value="4Fe-4S ferredoxins"/>
    <property type="match status" value="1"/>
</dbReference>
<feature type="domain" description="Radical SAM core" evidence="10">
    <location>
        <begin position="11"/>
        <end position="277"/>
    </location>
</feature>
<dbReference type="EMBL" id="MFYX01000100">
    <property type="protein sequence ID" value="OGK02940.1"/>
    <property type="molecule type" value="Genomic_DNA"/>
</dbReference>
<dbReference type="PROSITE" id="PS51918">
    <property type="entry name" value="RADICAL_SAM"/>
    <property type="match status" value="1"/>
</dbReference>
<dbReference type="InterPro" id="IPR007197">
    <property type="entry name" value="rSAM"/>
</dbReference>
<dbReference type="InterPro" id="IPR017896">
    <property type="entry name" value="4Fe4S_Fe-S-bd"/>
</dbReference>
<evidence type="ECO:0000259" key="10">
    <source>
        <dbReference type="PROSITE" id="PS51918"/>
    </source>
</evidence>
<dbReference type="SFLD" id="SFLDG01118">
    <property type="entry name" value="activating_enzymes__group_2"/>
    <property type="match status" value="1"/>
</dbReference>
<keyword evidence="6" id="KW-0560">Oxidoreductase</keyword>
<keyword evidence="3" id="KW-0004">4Fe-4S</keyword>
<dbReference type="PIRSF" id="PIRSF000371">
    <property type="entry name" value="PFL_act_enz"/>
    <property type="match status" value="1"/>
</dbReference>
<dbReference type="PANTHER" id="PTHR30352:SF4">
    <property type="entry name" value="PYRUVATE FORMATE-LYASE 2-ACTIVATING ENZYME"/>
    <property type="match status" value="1"/>
</dbReference>
<evidence type="ECO:0000256" key="2">
    <source>
        <dbReference type="ARBA" id="ARBA00009777"/>
    </source>
</evidence>
<keyword evidence="5" id="KW-0479">Metal-binding</keyword>
<evidence type="ECO:0000256" key="5">
    <source>
        <dbReference type="ARBA" id="ARBA00022723"/>
    </source>
</evidence>
<keyword evidence="8" id="KW-0411">Iron-sulfur</keyword>
<dbReference type="InterPro" id="IPR058240">
    <property type="entry name" value="rSAM_sf"/>
</dbReference>
<evidence type="ECO:0000256" key="1">
    <source>
        <dbReference type="ARBA" id="ARBA00001966"/>
    </source>
</evidence>
<protein>
    <submittedName>
        <fullName evidence="11">Uncharacterized protein</fullName>
    </submittedName>
</protein>
<comment type="cofactor">
    <cofactor evidence="1">
        <name>[4Fe-4S] cluster</name>
        <dbReference type="ChEBI" id="CHEBI:49883"/>
    </cofactor>
</comment>
<gene>
    <name evidence="11" type="ORF">A2519_06195</name>
</gene>
<dbReference type="SUPFAM" id="SSF102114">
    <property type="entry name" value="Radical SAM enzymes"/>
    <property type="match status" value="1"/>
</dbReference>
<evidence type="ECO:0000259" key="9">
    <source>
        <dbReference type="PROSITE" id="PS51379"/>
    </source>
</evidence>
<dbReference type="InterPro" id="IPR017900">
    <property type="entry name" value="4Fe4S_Fe_S_CS"/>
</dbReference>
<dbReference type="InterPro" id="IPR013785">
    <property type="entry name" value="Aldolase_TIM"/>
</dbReference>
<dbReference type="InterPro" id="IPR040074">
    <property type="entry name" value="BssD/PflA/YjjW"/>
</dbReference>
<accession>A0A1F7F8F1</accession>
<dbReference type="SFLD" id="SFLDS00029">
    <property type="entry name" value="Radical_SAM"/>
    <property type="match status" value="1"/>
</dbReference>
<sequence>MIFDIVEFSLYDGPGIRTTVFFKGCPLRCTWCHNPEGLFSTPQIYFTESKCMQCGECRKACTNFACIACGKCVRVCPAGAREIVGREISAELLSREITRNNDLYRISKGGVTFSGGEPLAQSAFLLAVLDQLDGIHTVLETCGYCEEEIFRKVIGRIDLVLFDVKHIDAGMHRVHTGVSNIEILHNLTLLNEMEKDLIIRIPLIPGVNDSKETMQEIAYLLKGFKALRHVELLPYHRTAGMKYRPLNMKYEPGFDEKKDPLEHVEVFHRCDIMAQVL</sequence>
<evidence type="ECO:0000256" key="8">
    <source>
        <dbReference type="ARBA" id="ARBA00023014"/>
    </source>
</evidence>
<dbReference type="AlphaFoldDB" id="A0A1F7F8F1"/>
<dbReference type="NCBIfam" id="TIGR02494">
    <property type="entry name" value="PFLE_PFLC"/>
    <property type="match status" value="1"/>
</dbReference>
<dbReference type="Gene3D" id="3.20.20.70">
    <property type="entry name" value="Aldolase class I"/>
    <property type="match status" value="1"/>
</dbReference>
<dbReference type="PROSITE" id="PS00198">
    <property type="entry name" value="4FE4S_FER_1"/>
    <property type="match status" value="1"/>
</dbReference>
<comment type="similarity">
    <text evidence="2">Belongs to the organic radical-activating enzymes family.</text>
</comment>
<dbReference type="InterPro" id="IPR001989">
    <property type="entry name" value="Radical_activat_CS"/>
</dbReference>
<feature type="domain" description="4Fe-4S ferredoxin-type" evidence="9">
    <location>
        <begin position="58"/>
        <end position="86"/>
    </location>
</feature>
<dbReference type="GO" id="GO:0046872">
    <property type="term" value="F:metal ion binding"/>
    <property type="evidence" value="ECO:0007669"/>
    <property type="project" value="UniProtKB-KW"/>
</dbReference>
<comment type="caution">
    <text evidence="11">The sequence shown here is derived from an EMBL/GenBank/DDBJ whole genome shotgun (WGS) entry which is preliminary data.</text>
</comment>
<evidence type="ECO:0000256" key="7">
    <source>
        <dbReference type="ARBA" id="ARBA00023004"/>
    </source>
</evidence>